<dbReference type="RefSeq" id="WP_329415440.1">
    <property type="nucleotide sequence ID" value="NZ_CP109441.1"/>
</dbReference>
<protein>
    <recommendedName>
        <fullName evidence="1">Tyrosine specific protein phosphatases domain-containing protein</fullName>
    </recommendedName>
</protein>
<dbReference type="Proteomes" id="UP001432062">
    <property type="component" value="Chromosome"/>
</dbReference>
<reference evidence="2" key="1">
    <citation type="submission" date="2022-10" db="EMBL/GenBank/DDBJ databases">
        <title>The complete genomes of actinobacterial strains from the NBC collection.</title>
        <authorList>
            <person name="Joergensen T.S."/>
            <person name="Alvarez Arevalo M."/>
            <person name="Sterndorff E.B."/>
            <person name="Faurdal D."/>
            <person name="Vuksanovic O."/>
            <person name="Mourched A.-S."/>
            <person name="Charusanti P."/>
            <person name="Shaw S."/>
            <person name="Blin K."/>
            <person name="Weber T."/>
        </authorList>
    </citation>
    <scope>NUCLEOTIDE SEQUENCE</scope>
    <source>
        <strain evidence="2">NBC_01482</strain>
    </source>
</reference>
<evidence type="ECO:0000313" key="2">
    <source>
        <dbReference type="EMBL" id="WUV50668.1"/>
    </source>
</evidence>
<gene>
    <name evidence="2" type="ORF">OG563_22190</name>
</gene>
<sequence>MVQWDRPPRMKTPDADAPWNEIVPQLWMGGHHYGNVEGVRVPVIVGTEFDVVISLFQAEGHGPGPDVEHHHLAIPDAALHAEQLVAARELAGIAAAAVRAERSVMVRCQYGYNRSGLVVAQTLLDLGHSVDDAIALIRQRRSRYALNNEFFVKYLTIGLDGT</sequence>
<dbReference type="EMBL" id="CP109441">
    <property type="protein sequence ID" value="WUV50668.1"/>
    <property type="molecule type" value="Genomic_DNA"/>
</dbReference>
<organism evidence="2 3">
    <name type="scientific">Nocardia vinacea</name>
    <dbReference type="NCBI Taxonomy" id="96468"/>
    <lineage>
        <taxon>Bacteria</taxon>
        <taxon>Bacillati</taxon>
        <taxon>Actinomycetota</taxon>
        <taxon>Actinomycetes</taxon>
        <taxon>Mycobacteriales</taxon>
        <taxon>Nocardiaceae</taxon>
        <taxon>Nocardia</taxon>
    </lineage>
</organism>
<proteinExistence type="predicted"/>
<dbReference type="InterPro" id="IPR000387">
    <property type="entry name" value="Tyr_Pase_dom"/>
</dbReference>
<dbReference type="PROSITE" id="PS50056">
    <property type="entry name" value="TYR_PHOSPHATASE_2"/>
    <property type="match status" value="1"/>
</dbReference>
<accession>A0ABZ1Z542</accession>
<keyword evidence="3" id="KW-1185">Reference proteome</keyword>
<name>A0ABZ1Z542_9NOCA</name>
<dbReference type="Gene3D" id="3.90.190.10">
    <property type="entry name" value="Protein tyrosine phosphatase superfamily"/>
    <property type="match status" value="1"/>
</dbReference>
<evidence type="ECO:0000313" key="3">
    <source>
        <dbReference type="Proteomes" id="UP001432062"/>
    </source>
</evidence>
<evidence type="ECO:0000259" key="1">
    <source>
        <dbReference type="PROSITE" id="PS50056"/>
    </source>
</evidence>
<feature type="domain" description="Tyrosine specific protein phosphatases" evidence="1">
    <location>
        <begin position="104"/>
        <end position="152"/>
    </location>
</feature>
<dbReference type="InterPro" id="IPR029021">
    <property type="entry name" value="Prot-tyrosine_phosphatase-like"/>
</dbReference>
<dbReference type="SUPFAM" id="SSF52799">
    <property type="entry name" value="(Phosphotyrosine protein) phosphatases II"/>
    <property type="match status" value="1"/>
</dbReference>